<dbReference type="InterPro" id="IPR036787">
    <property type="entry name" value="T_IF-3_N_sf"/>
</dbReference>
<dbReference type="Pfam" id="PF05198">
    <property type="entry name" value="IF3_N"/>
    <property type="match status" value="1"/>
</dbReference>
<reference evidence="7" key="1">
    <citation type="submission" date="2022-04" db="EMBL/GenBank/DDBJ databases">
        <title>Carnegiea gigantea Genome sequencing and assembly v2.</title>
        <authorList>
            <person name="Copetti D."/>
            <person name="Sanderson M.J."/>
            <person name="Burquez A."/>
            <person name="Wojciechowski M.F."/>
        </authorList>
    </citation>
    <scope>NUCLEOTIDE SEQUENCE</scope>
    <source>
        <strain evidence="7">SGP5-SGP5p</strain>
        <tissue evidence="7">Aerial part</tissue>
    </source>
</reference>
<feature type="compositionally biased region" description="Acidic residues" evidence="4">
    <location>
        <begin position="70"/>
        <end position="86"/>
    </location>
</feature>
<dbReference type="InterPro" id="IPR001288">
    <property type="entry name" value="Translation_initiation_fac_3"/>
</dbReference>
<evidence type="ECO:0000256" key="3">
    <source>
        <dbReference type="ARBA" id="ARBA00022917"/>
    </source>
</evidence>
<sequence length="265" mass="29266">MAGLASGTLLEPPLLCRLKLKPSSLQPSTLFGLRFSSPTLKFNSSLSLSSSSSYSVAVSARFGGYRPDVAQDDDDDDDDGDYDEGLDLSSVRSDTVRLIDEEQNMVGVVSKSEAISRAEEAELDLAYHCGVTFPDDLSRMLLPGGRLELKELKMGHNIGIHDYSVRFKAAQKFLKEGHKLKVIVNLKGHQTFFLRQAIELIRKFQNDLGELAIEERNSFSRRKPADITERTIYMILSPNRSAAQKHQDASKKKGSLAANEVSASV</sequence>
<dbReference type="AlphaFoldDB" id="A0A9Q1K065"/>
<feature type="region of interest" description="Disordered" evidence="4">
    <location>
        <begin position="67"/>
        <end position="86"/>
    </location>
</feature>
<dbReference type="GO" id="GO:0003743">
    <property type="term" value="F:translation initiation factor activity"/>
    <property type="evidence" value="ECO:0007669"/>
    <property type="project" value="UniProtKB-KW"/>
</dbReference>
<evidence type="ECO:0000259" key="6">
    <source>
        <dbReference type="Pfam" id="PF05198"/>
    </source>
</evidence>
<dbReference type="GO" id="GO:0032790">
    <property type="term" value="P:ribosome disassembly"/>
    <property type="evidence" value="ECO:0007669"/>
    <property type="project" value="TreeGrafter"/>
</dbReference>
<feature type="domain" description="Translation initiation factor 3 N-terminal" evidence="6">
    <location>
        <begin position="91"/>
        <end position="125"/>
    </location>
</feature>
<keyword evidence="2" id="KW-0396">Initiation factor</keyword>
<evidence type="ECO:0000313" key="8">
    <source>
        <dbReference type="Proteomes" id="UP001153076"/>
    </source>
</evidence>
<proteinExistence type="inferred from homology"/>
<gene>
    <name evidence="7" type="ORF">Cgig2_019971</name>
</gene>
<evidence type="ECO:0000259" key="5">
    <source>
        <dbReference type="Pfam" id="PF00707"/>
    </source>
</evidence>
<dbReference type="GO" id="GO:0005737">
    <property type="term" value="C:cytoplasm"/>
    <property type="evidence" value="ECO:0007669"/>
    <property type="project" value="UniProtKB-ARBA"/>
</dbReference>
<evidence type="ECO:0000313" key="7">
    <source>
        <dbReference type="EMBL" id="KAJ8434344.1"/>
    </source>
</evidence>
<keyword evidence="3" id="KW-0648">Protein biosynthesis</keyword>
<name>A0A9Q1K065_9CARY</name>
<evidence type="ECO:0000256" key="4">
    <source>
        <dbReference type="SAM" id="MobiDB-lite"/>
    </source>
</evidence>
<dbReference type="InterPro" id="IPR019815">
    <property type="entry name" value="Translation_initiation_fac_3_C"/>
</dbReference>
<comment type="caution">
    <text evidence="7">The sequence shown here is derived from an EMBL/GenBank/DDBJ whole genome shotgun (WGS) entry which is preliminary data.</text>
</comment>
<evidence type="ECO:0008006" key="9">
    <source>
        <dbReference type="Google" id="ProtNLM"/>
    </source>
</evidence>
<feature type="domain" description="Translation initiation factor 3 C-terminal" evidence="5">
    <location>
        <begin position="148"/>
        <end position="239"/>
    </location>
</feature>
<keyword evidence="8" id="KW-1185">Reference proteome</keyword>
<accession>A0A9Q1K065</accession>
<dbReference type="InterPro" id="IPR019814">
    <property type="entry name" value="Translation_initiation_fac_3_N"/>
</dbReference>
<dbReference type="Pfam" id="PF00707">
    <property type="entry name" value="IF3_C"/>
    <property type="match status" value="1"/>
</dbReference>
<dbReference type="OrthoDB" id="21573at2759"/>
<dbReference type="InterPro" id="IPR036788">
    <property type="entry name" value="T_IF-3_C_sf"/>
</dbReference>
<dbReference type="GO" id="GO:0043022">
    <property type="term" value="F:ribosome binding"/>
    <property type="evidence" value="ECO:0007669"/>
    <property type="project" value="TreeGrafter"/>
</dbReference>
<dbReference type="EMBL" id="JAKOGI010000482">
    <property type="protein sequence ID" value="KAJ8434344.1"/>
    <property type="molecule type" value="Genomic_DNA"/>
</dbReference>
<comment type="similarity">
    <text evidence="1">Belongs to the IF-3 family.</text>
</comment>
<evidence type="ECO:0000256" key="1">
    <source>
        <dbReference type="ARBA" id="ARBA00005439"/>
    </source>
</evidence>
<dbReference type="Proteomes" id="UP001153076">
    <property type="component" value="Unassembled WGS sequence"/>
</dbReference>
<dbReference type="Gene3D" id="3.10.20.80">
    <property type="entry name" value="Translation initiation factor 3 (IF-3), N-terminal domain"/>
    <property type="match status" value="1"/>
</dbReference>
<dbReference type="PANTHER" id="PTHR10938">
    <property type="entry name" value="TRANSLATION INITIATION FACTOR IF-3"/>
    <property type="match status" value="1"/>
</dbReference>
<dbReference type="SUPFAM" id="SSF54364">
    <property type="entry name" value="Translation initiation factor IF3, N-terminal domain"/>
    <property type="match status" value="1"/>
</dbReference>
<dbReference type="PANTHER" id="PTHR10938:SF0">
    <property type="entry name" value="TRANSLATION INITIATION FACTOR IF-3, MITOCHONDRIAL"/>
    <property type="match status" value="1"/>
</dbReference>
<evidence type="ECO:0000256" key="2">
    <source>
        <dbReference type="ARBA" id="ARBA00022540"/>
    </source>
</evidence>
<dbReference type="Gene3D" id="3.30.110.10">
    <property type="entry name" value="Translation initiation factor 3 (IF-3), C-terminal domain"/>
    <property type="match status" value="1"/>
</dbReference>
<organism evidence="7 8">
    <name type="scientific">Carnegiea gigantea</name>
    <dbReference type="NCBI Taxonomy" id="171969"/>
    <lineage>
        <taxon>Eukaryota</taxon>
        <taxon>Viridiplantae</taxon>
        <taxon>Streptophyta</taxon>
        <taxon>Embryophyta</taxon>
        <taxon>Tracheophyta</taxon>
        <taxon>Spermatophyta</taxon>
        <taxon>Magnoliopsida</taxon>
        <taxon>eudicotyledons</taxon>
        <taxon>Gunneridae</taxon>
        <taxon>Pentapetalae</taxon>
        <taxon>Caryophyllales</taxon>
        <taxon>Cactineae</taxon>
        <taxon>Cactaceae</taxon>
        <taxon>Cactoideae</taxon>
        <taxon>Echinocereeae</taxon>
        <taxon>Carnegiea</taxon>
    </lineage>
</organism>
<feature type="region of interest" description="Disordered" evidence="4">
    <location>
        <begin position="243"/>
        <end position="265"/>
    </location>
</feature>
<dbReference type="SUPFAM" id="SSF55200">
    <property type="entry name" value="Translation initiation factor IF3, C-terminal domain"/>
    <property type="match status" value="1"/>
</dbReference>
<protein>
    <recommendedName>
        <fullName evidence="9">Translation initiation factor IF-3</fullName>
    </recommendedName>
</protein>